<dbReference type="InterPro" id="IPR007498">
    <property type="entry name" value="PqiA-like"/>
</dbReference>
<keyword evidence="1" id="KW-0812">Transmembrane</keyword>
<protein>
    <submittedName>
        <fullName evidence="2">Paraquat-inducible protein A</fullName>
    </submittedName>
</protein>
<keyword evidence="3" id="KW-1185">Reference proteome</keyword>
<dbReference type="Gene3D" id="2.30.30.380">
    <property type="entry name" value="Zn-finger domain of Sec23/24"/>
    <property type="match status" value="1"/>
</dbReference>
<feature type="transmembrane region" description="Helical" evidence="1">
    <location>
        <begin position="91"/>
        <end position="123"/>
    </location>
</feature>
<proteinExistence type="predicted"/>
<dbReference type="Pfam" id="PF04403">
    <property type="entry name" value="PqiA"/>
    <property type="match status" value="1"/>
</dbReference>
<feature type="transmembrane region" description="Helical" evidence="1">
    <location>
        <begin position="169"/>
        <end position="189"/>
    </location>
</feature>
<organism evidence="2 3">
    <name type="scientific">Donghicola tyrosinivorans</name>
    <dbReference type="NCBI Taxonomy" id="1652492"/>
    <lineage>
        <taxon>Bacteria</taxon>
        <taxon>Pseudomonadati</taxon>
        <taxon>Pseudomonadota</taxon>
        <taxon>Alphaproteobacteria</taxon>
        <taxon>Rhodobacterales</taxon>
        <taxon>Roseobacteraceae</taxon>
        <taxon>Donghicola</taxon>
    </lineage>
</organism>
<dbReference type="EMBL" id="PVTQ01000001">
    <property type="protein sequence ID" value="PRY94182.1"/>
    <property type="molecule type" value="Genomic_DNA"/>
</dbReference>
<keyword evidence="1" id="KW-0472">Membrane</keyword>
<dbReference type="AlphaFoldDB" id="A0A2T0X5F2"/>
<sequence length="207" mass="22875">MTDNATNGQMIVCPHCDALYRVRMPEFGERAVCKRCHTVLIAPRAHAMIRIVALSVTNLILVIAALFLPFLQISRAGFSNATSLMDAVLAFATGPLFVLSLAVGALIVVVPMLRMLLSIYVLAPMAFDRKPLPASKRAFRLFEALKPWSMAEIFVLGCGVALVKVSALAQVHLGSAFWMMCVLVVVVLLQDNMMCRWSIWNALERRK</sequence>
<keyword evidence="1" id="KW-1133">Transmembrane helix</keyword>
<accession>A0A2T0X5F2</accession>
<dbReference type="RefSeq" id="WP_245888416.1">
    <property type="nucleotide sequence ID" value="NZ_PVTQ01000001.1"/>
</dbReference>
<name>A0A2T0X5F2_9RHOB</name>
<evidence type="ECO:0000313" key="2">
    <source>
        <dbReference type="EMBL" id="PRY94182.1"/>
    </source>
</evidence>
<comment type="caution">
    <text evidence="2">The sequence shown here is derived from an EMBL/GenBank/DDBJ whole genome shotgun (WGS) entry which is preliminary data.</text>
</comment>
<feature type="transmembrane region" description="Helical" evidence="1">
    <location>
        <begin position="144"/>
        <end position="163"/>
    </location>
</feature>
<evidence type="ECO:0000256" key="1">
    <source>
        <dbReference type="SAM" id="Phobius"/>
    </source>
</evidence>
<reference evidence="2 3" key="1">
    <citation type="submission" date="2018-03" db="EMBL/GenBank/DDBJ databases">
        <title>Genomic Encyclopedia of Archaeal and Bacterial Type Strains, Phase II (KMG-II): from individual species to whole genera.</title>
        <authorList>
            <person name="Goeker M."/>
        </authorList>
    </citation>
    <scope>NUCLEOTIDE SEQUENCE [LARGE SCALE GENOMIC DNA]</scope>
    <source>
        <strain evidence="2 3">DSM 100212</strain>
    </source>
</reference>
<evidence type="ECO:0000313" key="3">
    <source>
        <dbReference type="Proteomes" id="UP000238392"/>
    </source>
</evidence>
<dbReference type="Proteomes" id="UP000238392">
    <property type="component" value="Unassembled WGS sequence"/>
</dbReference>
<feature type="transmembrane region" description="Helical" evidence="1">
    <location>
        <begin position="51"/>
        <end position="71"/>
    </location>
</feature>
<gene>
    <name evidence="2" type="ORF">CLV74_101318</name>
</gene>